<accession>A0A3B0M7U6</accession>
<dbReference type="AlphaFoldDB" id="A0A3B0M7U6"/>
<dbReference type="PANTHER" id="PTHR43401:SF2">
    <property type="entry name" value="L-THREONINE 3-DEHYDROGENASE"/>
    <property type="match status" value="1"/>
</dbReference>
<evidence type="ECO:0000256" key="1">
    <source>
        <dbReference type="ARBA" id="ARBA00022723"/>
    </source>
</evidence>
<dbReference type="PROSITE" id="PS00059">
    <property type="entry name" value="ADH_ZINC"/>
    <property type="match status" value="1"/>
</dbReference>
<feature type="domain" description="Enoyl reductase (ER)" evidence="5">
    <location>
        <begin position="6"/>
        <end position="353"/>
    </location>
</feature>
<dbReference type="GO" id="GO:0003939">
    <property type="term" value="F:L-iditol 2-dehydrogenase (NAD+) activity"/>
    <property type="evidence" value="ECO:0007669"/>
    <property type="project" value="UniProtKB-EC"/>
</dbReference>
<keyword evidence="3 6" id="KW-0560">Oxidoreductase</keyword>
<evidence type="ECO:0000256" key="2">
    <source>
        <dbReference type="ARBA" id="ARBA00022833"/>
    </source>
</evidence>
<keyword evidence="7" id="KW-1185">Reference proteome</keyword>
<evidence type="ECO:0000313" key="6">
    <source>
        <dbReference type="EMBL" id="SUZ32055.1"/>
    </source>
</evidence>
<reference evidence="7" key="1">
    <citation type="submission" date="2018-08" db="EMBL/GenBank/DDBJ databases">
        <authorList>
            <person name="Rodrigo-Torres L."/>
            <person name="Arahal R. D."/>
            <person name="Lucena T."/>
        </authorList>
    </citation>
    <scope>NUCLEOTIDE SEQUENCE [LARGE SCALE GENOMIC DNA]</scope>
    <source>
        <strain evidence="7">CECT 7235</strain>
    </source>
</reference>
<dbReference type="EMBL" id="UIHC01000014">
    <property type="protein sequence ID" value="SUZ32055.1"/>
    <property type="molecule type" value="Genomic_DNA"/>
</dbReference>
<dbReference type="PANTHER" id="PTHR43401">
    <property type="entry name" value="L-THREONINE 3-DEHYDROGENASE"/>
    <property type="match status" value="1"/>
</dbReference>
<dbReference type="InterPro" id="IPR020843">
    <property type="entry name" value="ER"/>
</dbReference>
<protein>
    <submittedName>
        <fullName evidence="6">Sorbitol dehydrogenase</fullName>
        <ecNumber evidence="6">1.1.1.14</ecNumber>
    </submittedName>
</protein>
<dbReference type="InterPro" id="IPR036291">
    <property type="entry name" value="NAD(P)-bd_dom_sf"/>
</dbReference>
<comment type="similarity">
    <text evidence="4">Belongs to the zinc-containing alcohol dehydrogenase family.</text>
</comment>
<dbReference type="RefSeq" id="WP_183073433.1">
    <property type="nucleotide sequence ID" value="NZ_UIHC01000014.1"/>
</dbReference>
<keyword evidence="1 4" id="KW-0479">Metal-binding</keyword>
<dbReference type="SUPFAM" id="SSF50129">
    <property type="entry name" value="GroES-like"/>
    <property type="match status" value="1"/>
</dbReference>
<dbReference type="SUPFAM" id="SSF51735">
    <property type="entry name" value="NAD(P)-binding Rossmann-fold domains"/>
    <property type="match status" value="1"/>
</dbReference>
<dbReference type="SMART" id="SM00829">
    <property type="entry name" value="PKS_ER"/>
    <property type="match status" value="1"/>
</dbReference>
<evidence type="ECO:0000256" key="3">
    <source>
        <dbReference type="ARBA" id="ARBA00023002"/>
    </source>
</evidence>
<organism evidence="6 7">
    <name type="scientific">Roseinatronobacter ekhonensis</name>
    <dbReference type="NCBI Taxonomy" id="254356"/>
    <lineage>
        <taxon>Bacteria</taxon>
        <taxon>Pseudomonadati</taxon>
        <taxon>Pseudomonadota</taxon>
        <taxon>Alphaproteobacteria</taxon>
        <taxon>Rhodobacterales</taxon>
        <taxon>Paracoccaceae</taxon>
        <taxon>Roseinatronobacter</taxon>
    </lineage>
</organism>
<dbReference type="InterPro" id="IPR013149">
    <property type="entry name" value="ADH-like_C"/>
</dbReference>
<proteinExistence type="inferred from homology"/>
<gene>
    <name evidence="6" type="primary">gutB_2</name>
    <name evidence="6" type="ORF">ROE7235_01807</name>
</gene>
<dbReference type="EC" id="1.1.1.14" evidence="6"/>
<dbReference type="InterPro" id="IPR002328">
    <property type="entry name" value="ADH_Zn_CS"/>
</dbReference>
<dbReference type="InterPro" id="IPR013154">
    <property type="entry name" value="ADH-like_N"/>
</dbReference>
<dbReference type="GO" id="GO:0008270">
    <property type="term" value="F:zinc ion binding"/>
    <property type="evidence" value="ECO:0007669"/>
    <property type="project" value="InterPro"/>
</dbReference>
<evidence type="ECO:0000256" key="4">
    <source>
        <dbReference type="RuleBase" id="RU361277"/>
    </source>
</evidence>
<dbReference type="InterPro" id="IPR050129">
    <property type="entry name" value="Zn_alcohol_dh"/>
</dbReference>
<dbReference type="Pfam" id="PF00107">
    <property type="entry name" value="ADH_zinc_N"/>
    <property type="match status" value="1"/>
</dbReference>
<evidence type="ECO:0000313" key="7">
    <source>
        <dbReference type="Proteomes" id="UP000272908"/>
    </source>
</evidence>
<evidence type="ECO:0000259" key="5">
    <source>
        <dbReference type="SMART" id="SM00829"/>
    </source>
</evidence>
<dbReference type="Pfam" id="PF08240">
    <property type="entry name" value="ADH_N"/>
    <property type="match status" value="1"/>
</dbReference>
<dbReference type="InterPro" id="IPR011032">
    <property type="entry name" value="GroES-like_sf"/>
</dbReference>
<dbReference type="Gene3D" id="3.40.50.720">
    <property type="entry name" value="NAD(P)-binding Rossmann-like Domain"/>
    <property type="match status" value="1"/>
</dbReference>
<dbReference type="Proteomes" id="UP000272908">
    <property type="component" value="Unassembled WGS sequence"/>
</dbReference>
<comment type="cofactor">
    <cofactor evidence="4">
        <name>Zn(2+)</name>
        <dbReference type="ChEBI" id="CHEBI:29105"/>
    </cofactor>
</comment>
<keyword evidence="2 4" id="KW-0862">Zinc</keyword>
<sequence length="356" mass="38444">MLDNKRTMDALVLTAPREFGIQEIPIPTPETDEVLCKVDTTFICGTDPHIIQGDFPGFWPKEFPLVPGHEWSGTVVETGSRANALGWREGDRVCAISHVGCGYCHNCMTGRFNICLNYGHPERGHRQHGHYTPGAYAQYMCASVKSLYRIPDDMSLEYAACVDPLSIALYTVNRTRIQPGDDILIMGTGPQGLMAMLCAKAVGAGRIYVAGHGARLRLAEDLGAIGIDYRSSDVAKTVRDMTDGLGVPRVCECAGTATSIRQACDAAGKGGVVSVIGIPHEDVSLPLKRMVLDEVEIVGNRANPNTAQAAIALMSEGRVDLSPLMTHRFPLSQFAGALETYEGRRDGAMKVAIKPN</sequence>
<name>A0A3B0M7U6_9RHOB</name>
<dbReference type="Gene3D" id="3.90.180.10">
    <property type="entry name" value="Medium-chain alcohol dehydrogenases, catalytic domain"/>
    <property type="match status" value="1"/>
</dbReference>